<dbReference type="SUPFAM" id="SSF49879">
    <property type="entry name" value="SMAD/FHA domain"/>
    <property type="match status" value="1"/>
</dbReference>
<feature type="region of interest" description="Disordered" evidence="1">
    <location>
        <begin position="345"/>
        <end position="404"/>
    </location>
</feature>
<name>A0A2Z7CF96_9LAMI</name>
<dbReference type="AlphaFoldDB" id="A0A2Z7CF96"/>
<feature type="region of interest" description="Disordered" evidence="1">
    <location>
        <begin position="681"/>
        <end position="746"/>
    </location>
</feature>
<feature type="compositionally biased region" description="Polar residues" evidence="1">
    <location>
        <begin position="651"/>
        <end position="663"/>
    </location>
</feature>
<dbReference type="PANTHER" id="PTHR23308">
    <property type="entry name" value="NUCLEAR INHIBITOR OF PROTEIN PHOSPHATASE-1"/>
    <property type="match status" value="1"/>
</dbReference>
<gene>
    <name evidence="3" type="ORF">F511_02268</name>
</gene>
<evidence type="ECO:0000259" key="2">
    <source>
        <dbReference type="PROSITE" id="PS50006"/>
    </source>
</evidence>
<protein>
    <submittedName>
        <fullName evidence="3">Kanadaptin</fullName>
    </submittedName>
</protein>
<evidence type="ECO:0000313" key="3">
    <source>
        <dbReference type="EMBL" id="KZV45608.1"/>
    </source>
</evidence>
<feature type="compositionally biased region" description="Polar residues" evidence="1">
    <location>
        <begin position="46"/>
        <end position="57"/>
    </location>
</feature>
<feature type="compositionally biased region" description="Acidic residues" evidence="1">
    <location>
        <begin position="370"/>
        <end position="383"/>
    </location>
</feature>
<sequence>MATYMGPPPPRNPSTAVAAASESAGTTELLPLPPNTSDSEPESESYENQQGPSPNQTDASENSSELSNSDDADSSTFDNVEKKGEHRTNDAAVPYTIPEWSGPPCHHFYLEVLKDGAIVNQFDVNKKGAYMFGRVDLCDFVLDHPTISRFHAVLQFKRSGDAYLYDLGSTHGTFINKNQVAKRVFVDLNVGDVIRFGHSSRLYIFQGPSVLMPPEADLKSVRKSKLRLEMQDMEASLLRARVEASRADGISWGMSEDAVEETEDEIDEITWQTYKGQLTEKQEKTREKVVKRLEKIAHMKKEINAIRVKDISQGGLTQGQQTQIARNEQRISQIMEELENLEETLNDSIRESMGARSGRLSRGKRKGATEDEEEDYCSDDDDFYDRTRKSSKHKTGEDQSIETADSLLDKKDAIEKRMEDKRKLLLGKDKATQTNEVVEAGDALDAYMSAVSSQLVLDHEEKISNELSTLQSELDRILYLLNIADPTGEAGRRREFNAQKPKASVNHILDSDKNGSLLASANHIPDSDKTGSLLAEASSVETVQDKVIVDAASKSGKQEESESIAEKAETSAPAFTVTKPQWLGAVGYSEKKEIVQEVPVESQEKDQFVDYKNRGTMLIKPGPSQVETRIEDASPGLIIRKRKQVEISKASEANDSEPSNDSKLQAEDAVALLLKHSRGYHALDEEEKPVGEDLLKNQRKKDGRKPQRVLGPERPTFLDDESDPTWVPPEGQSGDGRTCLNDRLGY</sequence>
<dbReference type="InterPro" id="IPR000253">
    <property type="entry name" value="FHA_dom"/>
</dbReference>
<dbReference type="CDD" id="cd22677">
    <property type="entry name" value="FHA_Kanadaptin"/>
    <property type="match status" value="1"/>
</dbReference>
<dbReference type="FunFam" id="2.60.200.20:FF:000053">
    <property type="entry name" value="Os06g0275900 protein"/>
    <property type="match status" value="1"/>
</dbReference>
<keyword evidence="4" id="KW-1185">Reference proteome</keyword>
<accession>A0A2Z7CF96</accession>
<dbReference type="Proteomes" id="UP000250235">
    <property type="component" value="Unassembled WGS sequence"/>
</dbReference>
<dbReference type="SMART" id="SM00240">
    <property type="entry name" value="FHA"/>
    <property type="match status" value="1"/>
</dbReference>
<dbReference type="InterPro" id="IPR050923">
    <property type="entry name" value="Cell_Proc_Reg/RNA_Proc"/>
</dbReference>
<proteinExistence type="predicted"/>
<feature type="region of interest" description="Disordered" evidence="1">
    <location>
        <begin position="648"/>
        <end position="667"/>
    </location>
</feature>
<feature type="compositionally biased region" description="Basic and acidic residues" evidence="1">
    <location>
        <begin position="79"/>
        <end position="89"/>
    </location>
</feature>
<evidence type="ECO:0000313" key="4">
    <source>
        <dbReference type="Proteomes" id="UP000250235"/>
    </source>
</evidence>
<reference evidence="3 4" key="1">
    <citation type="journal article" date="2015" name="Proc. Natl. Acad. Sci. U.S.A.">
        <title>The resurrection genome of Boea hygrometrica: A blueprint for survival of dehydration.</title>
        <authorList>
            <person name="Xiao L."/>
            <person name="Yang G."/>
            <person name="Zhang L."/>
            <person name="Yang X."/>
            <person name="Zhao S."/>
            <person name="Ji Z."/>
            <person name="Zhou Q."/>
            <person name="Hu M."/>
            <person name="Wang Y."/>
            <person name="Chen M."/>
            <person name="Xu Y."/>
            <person name="Jin H."/>
            <person name="Xiao X."/>
            <person name="Hu G."/>
            <person name="Bao F."/>
            <person name="Hu Y."/>
            <person name="Wan P."/>
            <person name="Li L."/>
            <person name="Deng X."/>
            <person name="Kuang T."/>
            <person name="Xiang C."/>
            <person name="Zhu J.K."/>
            <person name="Oliver M.J."/>
            <person name="He Y."/>
        </authorList>
    </citation>
    <scope>NUCLEOTIDE SEQUENCE [LARGE SCALE GENOMIC DNA]</scope>
    <source>
        <strain evidence="4">cv. XS01</strain>
    </source>
</reference>
<evidence type="ECO:0000256" key="1">
    <source>
        <dbReference type="SAM" id="MobiDB-lite"/>
    </source>
</evidence>
<feature type="compositionally biased region" description="Pro residues" evidence="1">
    <location>
        <begin position="1"/>
        <end position="12"/>
    </location>
</feature>
<dbReference type="PROSITE" id="PS50006">
    <property type="entry name" value="FHA_DOMAIN"/>
    <property type="match status" value="1"/>
</dbReference>
<organism evidence="3 4">
    <name type="scientific">Dorcoceras hygrometricum</name>
    <dbReference type="NCBI Taxonomy" id="472368"/>
    <lineage>
        <taxon>Eukaryota</taxon>
        <taxon>Viridiplantae</taxon>
        <taxon>Streptophyta</taxon>
        <taxon>Embryophyta</taxon>
        <taxon>Tracheophyta</taxon>
        <taxon>Spermatophyta</taxon>
        <taxon>Magnoliopsida</taxon>
        <taxon>eudicotyledons</taxon>
        <taxon>Gunneridae</taxon>
        <taxon>Pentapetalae</taxon>
        <taxon>asterids</taxon>
        <taxon>lamiids</taxon>
        <taxon>Lamiales</taxon>
        <taxon>Gesneriaceae</taxon>
        <taxon>Didymocarpoideae</taxon>
        <taxon>Trichosporeae</taxon>
        <taxon>Loxocarpinae</taxon>
        <taxon>Dorcoceras</taxon>
    </lineage>
</organism>
<feature type="domain" description="FHA" evidence="2">
    <location>
        <begin position="130"/>
        <end position="180"/>
    </location>
</feature>
<dbReference type="Gene3D" id="2.60.200.20">
    <property type="match status" value="1"/>
</dbReference>
<dbReference type="OrthoDB" id="444265at2759"/>
<dbReference type="EMBL" id="KQ996030">
    <property type="protein sequence ID" value="KZV45608.1"/>
    <property type="molecule type" value="Genomic_DNA"/>
</dbReference>
<feature type="compositionally biased region" description="Low complexity" evidence="1">
    <location>
        <begin position="58"/>
        <end position="67"/>
    </location>
</feature>
<dbReference type="InterPro" id="IPR008984">
    <property type="entry name" value="SMAD_FHA_dom_sf"/>
</dbReference>
<feature type="compositionally biased region" description="Basic residues" evidence="1">
    <location>
        <begin position="697"/>
        <end position="707"/>
    </location>
</feature>
<dbReference type="Pfam" id="PF00498">
    <property type="entry name" value="FHA"/>
    <property type="match status" value="1"/>
</dbReference>
<feature type="region of interest" description="Disordered" evidence="1">
    <location>
        <begin position="1"/>
        <end position="90"/>
    </location>
</feature>